<evidence type="ECO:0000256" key="1">
    <source>
        <dbReference type="SAM" id="SignalP"/>
    </source>
</evidence>
<reference evidence="2 3" key="1">
    <citation type="submission" date="2007-01" db="EMBL/GenBank/DDBJ databases">
        <title>Complete sequence of Psychromonas ingrahamii 37.</title>
        <authorList>
            <consortium name="US DOE Joint Genome Institute"/>
            <person name="Copeland A."/>
            <person name="Lucas S."/>
            <person name="Lapidus A."/>
            <person name="Barry K."/>
            <person name="Detter J.C."/>
            <person name="Glavina del Rio T."/>
            <person name="Hammon N."/>
            <person name="Israni S."/>
            <person name="Dalin E."/>
            <person name="Tice H."/>
            <person name="Pitluck S."/>
            <person name="Thompson L.S."/>
            <person name="Brettin T."/>
            <person name="Bruce D."/>
            <person name="Han C."/>
            <person name="Tapia R."/>
            <person name="Schmutz J."/>
            <person name="Larimer F."/>
            <person name="Land M."/>
            <person name="Hauser L."/>
            <person name="Kyrpides N."/>
            <person name="Ivanova N."/>
            <person name="Staley J."/>
            <person name="Richardson P."/>
        </authorList>
    </citation>
    <scope>NUCLEOTIDE SEQUENCE [LARGE SCALE GENOMIC DNA]</scope>
    <source>
        <strain evidence="2 3">37</strain>
    </source>
</reference>
<organism evidence="2 3">
    <name type="scientific">Psychromonas ingrahamii (strain DSM 17664 / CCUG 51855 / 37)</name>
    <dbReference type="NCBI Taxonomy" id="357804"/>
    <lineage>
        <taxon>Bacteria</taxon>
        <taxon>Pseudomonadati</taxon>
        <taxon>Pseudomonadota</taxon>
        <taxon>Gammaproteobacteria</taxon>
        <taxon>Alteromonadales</taxon>
        <taxon>Psychromonadaceae</taxon>
        <taxon>Psychromonas</taxon>
    </lineage>
</organism>
<protein>
    <recommendedName>
        <fullName evidence="4">Lipoprotein</fullName>
    </recommendedName>
</protein>
<dbReference type="AlphaFoldDB" id="A1SUT7"/>
<evidence type="ECO:0000313" key="3">
    <source>
        <dbReference type="Proteomes" id="UP000000639"/>
    </source>
</evidence>
<sequence>MKKNLLAVLVAGTFMVACNNSDSTSSTAIKAYDGPVQFAAVAYDCGDDTANNPIKGDSGVTGFDGSVSTNVPTLLNEPNLCRIVVTGTPTAIDTSNGKLMPDIEYVIPKGLLAKGKGITAGPFTTLIDAEMKANNKSATDAATSVVTALYGEILINNGVDPLEMARDMEGTINKLKAVNSPLVASIIATNNVTSDVLVYSKTNTVDLATIIKTSKAVAAQVITVNPNYPNVDGDATKVKVATFNVGISITEATNNGYISTVSEVTKDIPKAPVVTGATGSTGLTGGGN</sequence>
<accession>A1SUT7</accession>
<feature type="signal peptide" evidence="1">
    <location>
        <begin position="1"/>
        <end position="19"/>
    </location>
</feature>
<dbReference type="eggNOG" id="ENOG5033XRZ">
    <property type="taxonomic scope" value="Bacteria"/>
</dbReference>
<feature type="chain" id="PRO_5002637017" description="Lipoprotein" evidence="1">
    <location>
        <begin position="20"/>
        <end position="288"/>
    </location>
</feature>
<dbReference type="OrthoDB" id="5878635at2"/>
<dbReference type="Proteomes" id="UP000000639">
    <property type="component" value="Chromosome"/>
</dbReference>
<keyword evidence="3" id="KW-1185">Reference proteome</keyword>
<dbReference type="RefSeq" id="WP_011769812.1">
    <property type="nucleotide sequence ID" value="NC_008709.1"/>
</dbReference>
<dbReference type="EMBL" id="CP000510">
    <property type="protein sequence ID" value="ABM03252.1"/>
    <property type="molecule type" value="Genomic_DNA"/>
</dbReference>
<proteinExistence type="predicted"/>
<dbReference type="PROSITE" id="PS51257">
    <property type="entry name" value="PROKAR_LIPOPROTEIN"/>
    <property type="match status" value="1"/>
</dbReference>
<name>A1SUT7_PSYIN</name>
<dbReference type="HOGENOM" id="CLU_962681_0_0_6"/>
<dbReference type="KEGG" id="pin:Ping_1435"/>
<gene>
    <name evidence="2" type="ordered locus">Ping_1435</name>
</gene>
<evidence type="ECO:0008006" key="4">
    <source>
        <dbReference type="Google" id="ProtNLM"/>
    </source>
</evidence>
<keyword evidence="1" id="KW-0732">Signal</keyword>
<evidence type="ECO:0000313" key="2">
    <source>
        <dbReference type="EMBL" id="ABM03252.1"/>
    </source>
</evidence>